<accession>A0A7J7FEV8</accession>
<comment type="caution">
    <text evidence="2">The sequence shown here is derived from an EMBL/GenBank/DDBJ whole genome shotgun (WGS) entry which is preliminary data.</text>
</comment>
<evidence type="ECO:0000313" key="3">
    <source>
        <dbReference type="Proteomes" id="UP000551758"/>
    </source>
</evidence>
<feature type="transmembrane region" description="Helical" evidence="1">
    <location>
        <begin position="67"/>
        <end position="89"/>
    </location>
</feature>
<name>A0A7J7FEV8_DICBM</name>
<keyword evidence="1" id="KW-0472">Membrane</keyword>
<dbReference type="Proteomes" id="UP000551758">
    <property type="component" value="Unassembled WGS sequence"/>
</dbReference>
<proteinExistence type="predicted"/>
<evidence type="ECO:0000313" key="2">
    <source>
        <dbReference type="EMBL" id="KAF5926585.1"/>
    </source>
</evidence>
<protein>
    <submittedName>
        <fullName evidence="2">Uncharacterized protein</fullName>
    </submittedName>
</protein>
<feature type="non-terminal residue" evidence="2">
    <location>
        <position position="140"/>
    </location>
</feature>
<sequence length="140" mass="16187">DLKSLASENSETNLLDFLGEFLGKQMKNVDCLEYQIADEKEIEELVQWEDLFEKPAEASDESLPIPIVLHTLLDFAVTCSVIVHIAGELKDMNATSELKNKIFDTLRNHFMYLIIMVEYYSCLWIQQILQTKTHCPLTHH</sequence>
<dbReference type="EMBL" id="JACDTQ010000745">
    <property type="protein sequence ID" value="KAF5926585.1"/>
    <property type="molecule type" value="Genomic_DNA"/>
</dbReference>
<keyword evidence="1" id="KW-1133">Transmembrane helix</keyword>
<keyword evidence="3" id="KW-1185">Reference proteome</keyword>
<dbReference type="AlphaFoldDB" id="A0A7J7FEV8"/>
<gene>
    <name evidence="2" type="ORF">HPG69_001214</name>
</gene>
<reference evidence="2 3" key="1">
    <citation type="journal article" date="2020" name="Mol. Biol. Evol.">
        <title>Interspecific Gene Flow and the Evolution of Specialization in Black and White Rhinoceros.</title>
        <authorList>
            <person name="Moodley Y."/>
            <person name="Westbury M.V."/>
            <person name="Russo I.M."/>
            <person name="Gopalakrishnan S."/>
            <person name="Rakotoarivelo A."/>
            <person name="Olsen R.A."/>
            <person name="Prost S."/>
            <person name="Tunstall T."/>
            <person name="Ryder O.A."/>
            <person name="Dalen L."/>
            <person name="Bruford M.W."/>
        </authorList>
    </citation>
    <scope>NUCLEOTIDE SEQUENCE [LARGE SCALE GENOMIC DNA]</scope>
    <source>
        <strain evidence="2">SBR-YM</strain>
        <tissue evidence="2">Skin</tissue>
    </source>
</reference>
<evidence type="ECO:0000256" key="1">
    <source>
        <dbReference type="SAM" id="Phobius"/>
    </source>
</evidence>
<feature type="transmembrane region" description="Helical" evidence="1">
    <location>
        <begin position="110"/>
        <end position="129"/>
    </location>
</feature>
<keyword evidence="1" id="KW-0812">Transmembrane</keyword>
<organism evidence="2 3">
    <name type="scientific">Diceros bicornis minor</name>
    <name type="common">South-central black rhinoceros</name>
    <dbReference type="NCBI Taxonomy" id="77932"/>
    <lineage>
        <taxon>Eukaryota</taxon>
        <taxon>Metazoa</taxon>
        <taxon>Chordata</taxon>
        <taxon>Craniata</taxon>
        <taxon>Vertebrata</taxon>
        <taxon>Euteleostomi</taxon>
        <taxon>Mammalia</taxon>
        <taxon>Eutheria</taxon>
        <taxon>Laurasiatheria</taxon>
        <taxon>Perissodactyla</taxon>
        <taxon>Rhinocerotidae</taxon>
        <taxon>Diceros</taxon>
    </lineage>
</organism>